<dbReference type="InterPro" id="IPR002889">
    <property type="entry name" value="WSC_carb-bd"/>
</dbReference>
<dbReference type="PANTHER" id="PTHR24269:SF16">
    <property type="entry name" value="PROTEIN SLG1"/>
    <property type="match status" value="1"/>
</dbReference>
<feature type="region of interest" description="Disordered" evidence="7">
    <location>
        <begin position="222"/>
        <end position="271"/>
    </location>
</feature>
<dbReference type="SMART" id="SM00321">
    <property type="entry name" value="WSC"/>
    <property type="match status" value="1"/>
</dbReference>
<feature type="compositionally biased region" description="Low complexity" evidence="7">
    <location>
        <begin position="93"/>
        <end position="114"/>
    </location>
</feature>
<dbReference type="AlphaFoldDB" id="A0A0D9NWS5"/>
<keyword evidence="2" id="KW-0812">Transmembrane</keyword>
<evidence type="ECO:0000256" key="6">
    <source>
        <dbReference type="ARBA" id="ARBA00023180"/>
    </source>
</evidence>
<name>A0A0D9NWS5_METAN</name>
<keyword evidence="11" id="KW-1185">Reference proteome</keyword>
<feature type="signal peptide" evidence="8">
    <location>
        <begin position="1"/>
        <end position="15"/>
    </location>
</feature>
<keyword evidence="5" id="KW-0472">Membrane</keyword>
<proteinExistence type="predicted"/>
<organism evidence="10 11">
    <name type="scientific">Metarhizium anisopliae BRIP 53293</name>
    <dbReference type="NCBI Taxonomy" id="1291518"/>
    <lineage>
        <taxon>Eukaryota</taxon>
        <taxon>Fungi</taxon>
        <taxon>Dikarya</taxon>
        <taxon>Ascomycota</taxon>
        <taxon>Pezizomycotina</taxon>
        <taxon>Sordariomycetes</taxon>
        <taxon>Hypocreomycetidae</taxon>
        <taxon>Hypocreales</taxon>
        <taxon>Clavicipitaceae</taxon>
        <taxon>Metarhizium</taxon>
    </lineage>
</organism>
<evidence type="ECO:0000313" key="11">
    <source>
        <dbReference type="Proteomes" id="UP000054544"/>
    </source>
</evidence>
<feature type="region of interest" description="Disordered" evidence="7">
    <location>
        <begin position="88"/>
        <end position="117"/>
    </location>
</feature>
<feature type="domain" description="WSC" evidence="9">
    <location>
        <begin position="121"/>
        <end position="215"/>
    </location>
</feature>
<dbReference type="Proteomes" id="UP000054544">
    <property type="component" value="Unassembled WGS sequence"/>
</dbReference>
<dbReference type="STRING" id="1291518.A0A0D9NWS5"/>
<dbReference type="PANTHER" id="PTHR24269">
    <property type="entry name" value="KREMEN PROTEIN"/>
    <property type="match status" value="1"/>
</dbReference>
<dbReference type="OrthoDB" id="4935082at2759"/>
<protein>
    <recommendedName>
        <fullName evidence="9">WSC domain-containing protein</fullName>
    </recommendedName>
</protein>
<dbReference type="EMBL" id="KE384735">
    <property type="protein sequence ID" value="KJK78248.1"/>
    <property type="molecule type" value="Genomic_DNA"/>
</dbReference>
<evidence type="ECO:0000256" key="7">
    <source>
        <dbReference type="SAM" id="MobiDB-lite"/>
    </source>
</evidence>
<evidence type="ECO:0000256" key="8">
    <source>
        <dbReference type="SAM" id="SignalP"/>
    </source>
</evidence>
<evidence type="ECO:0000256" key="2">
    <source>
        <dbReference type="ARBA" id="ARBA00022692"/>
    </source>
</evidence>
<evidence type="ECO:0000256" key="1">
    <source>
        <dbReference type="ARBA" id="ARBA00004167"/>
    </source>
</evidence>
<reference evidence="11" key="1">
    <citation type="journal article" date="2014" name="BMC Genomics">
        <title>The genome sequence of the biocontrol fungus Metarhizium anisopliae and comparative genomics of Metarhizium species.</title>
        <authorList>
            <person name="Pattemore J.A."/>
            <person name="Hane J.K."/>
            <person name="Williams A.H."/>
            <person name="Wilson B.A."/>
            <person name="Stodart B.J."/>
            <person name="Ash G.J."/>
        </authorList>
    </citation>
    <scope>NUCLEOTIDE SEQUENCE [LARGE SCALE GENOMIC DNA]</scope>
    <source>
        <strain evidence="11">BRIP 53293</strain>
    </source>
</reference>
<dbReference type="PROSITE" id="PS51212">
    <property type="entry name" value="WSC"/>
    <property type="match status" value="1"/>
</dbReference>
<dbReference type="GO" id="GO:0005886">
    <property type="term" value="C:plasma membrane"/>
    <property type="evidence" value="ECO:0007669"/>
    <property type="project" value="TreeGrafter"/>
</dbReference>
<keyword evidence="6" id="KW-0325">Glycoprotein</keyword>
<feature type="compositionally biased region" description="Polar residues" evidence="7">
    <location>
        <begin position="256"/>
        <end position="265"/>
    </location>
</feature>
<evidence type="ECO:0000313" key="10">
    <source>
        <dbReference type="EMBL" id="KJK78248.1"/>
    </source>
</evidence>
<dbReference type="InterPro" id="IPR051836">
    <property type="entry name" value="Kremen_rcpt"/>
</dbReference>
<evidence type="ECO:0000256" key="3">
    <source>
        <dbReference type="ARBA" id="ARBA00022729"/>
    </source>
</evidence>
<evidence type="ECO:0000256" key="4">
    <source>
        <dbReference type="ARBA" id="ARBA00022989"/>
    </source>
</evidence>
<keyword evidence="3 8" id="KW-0732">Signal</keyword>
<feature type="chain" id="PRO_5013266336" description="WSC domain-containing protein" evidence="8">
    <location>
        <begin position="16"/>
        <end position="271"/>
    </location>
</feature>
<dbReference type="Pfam" id="PF01822">
    <property type="entry name" value="WSC"/>
    <property type="match status" value="1"/>
</dbReference>
<evidence type="ECO:0000259" key="9">
    <source>
        <dbReference type="PROSITE" id="PS51212"/>
    </source>
</evidence>
<comment type="subcellular location">
    <subcellularLocation>
        <location evidence="1">Membrane</location>
        <topology evidence="1">Single-pass membrane protein</topology>
    </subcellularLocation>
</comment>
<sequence>MRPALVLKFATLVAGDVLPQLGWDPETVKSCAGWYDNAGDVTCEYVRQLFGIPAEMFTQWNPSINLDCKPWRIQSYCIITQERVDEYERTHGTSTTTSTSTTKSITTRTSTTSTLGPSPAKWTELGCYNQGIPSILEERITTEGGDDTLTIPKCQDICYHLSFYFAAVKSGNECWCSSYIGGEYAKNAAECNRPCAGDKTTICGGKDRFNIFEAKIPEPWESMRKPTLSSPAPTEQFVAETTEPSSTIKEMPPAPRTTQSTSGGSRNIGIF</sequence>
<accession>A0A0D9NWS5</accession>
<evidence type="ECO:0000256" key="5">
    <source>
        <dbReference type="ARBA" id="ARBA00023136"/>
    </source>
</evidence>
<gene>
    <name evidence="10" type="ORF">H634G_06421</name>
</gene>
<keyword evidence="4" id="KW-1133">Transmembrane helix</keyword>